<dbReference type="Gene3D" id="3.20.20.80">
    <property type="entry name" value="Glycosidases"/>
    <property type="match status" value="1"/>
</dbReference>
<reference evidence="1" key="1">
    <citation type="journal article" date="2014" name="Int. J. Syst. Evol. Microbiol.">
        <title>Complete genome sequence of Corynebacterium casei LMG S-19264T (=DSM 44701T), isolated from a smear-ripened cheese.</title>
        <authorList>
            <consortium name="US DOE Joint Genome Institute (JGI-PGF)"/>
            <person name="Walter F."/>
            <person name="Albersmeier A."/>
            <person name="Kalinowski J."/>
            <person name="Ruckert C."/>
        </authorList>
    </citation>
    <scope>NUCLEOTIDE SEQUENCE</scope>
    <source>
        <strain evidence="1">VKM Ac-1020</strain>
    </source>
</reference>
<keyword evidence="2" id="KW-1185">Reference proteome</keyword>
<evidence type="ECO:0000313" key="2">
    <source>
        <dbReference type="Proteomes" id="UP001142462"/>
    </source>
</evidence>
<reference evidence="1" key="2">
    <citation type="submission" date="2023-01" db="EMBL/GenBank/DDBJ databases">
        <authorList>
            <person name="Sun Q."/>
            <person name="Evtushenko L."/>
        </authorList>
    </citation>
    <scope>NUCLEOTIDE SEQUENCE</scope>
    <source>
        <strain evidence="1">VKM Ac-1020</strain>
    </source>
</reference>
<dbReference type="RefSeq" id="WP_271174687.1">
    <property type="nucleotide sequence ID" value="NZ_BSEJ01000021.1"/>
</dbReference>
<sequence length="499" mass="55741">MSAEQTPPVSPDAGSIAVPVTVSWDGAFHVNQTVLTTHLWAAPPLRRESPIHDRAFAALRDLKADCARFLPWFSHPVLSVPALEPPTETTTSWDFSHLDPFVEDFMAAAEGRPVVANFATIPHWMFEGAEDVVVSRDPDEIHWQYEQGSDFRDETLAEVADYFFRLASWYIAGGFTDELGRWHESGHRYRFAYWEVLCEPDLNRRMPPEVYTRLYDAVVERLQPLDPEMKFIGLSLSHVHHDPEYFWHFLDAANHQDGIPIDAFSCHFYASPEIVNPFGPEGNADPSTWRSTFFAQADAFVESVAYIQSIARRLAPGARMFLNEIGTYPADIMNPAPQIPAFYWALSGSVHAYLWARLLPMGIDLLGIAEFMDYPGMIPGTSLLDWETGEPNARYAVTQLLLRHFAPGDRAVPTSTGYPGFPDARLHAQGLMRPDGRRSLLLVSKWDEPIELDLSGTGMSGGSGEHVHVGTDGIARFQCGDTLRLEPHATVVLTSTSAT</sequence>
<evidence type="ECO:0008006" key="3">
    <source>
        <dbReference type="Google" id="ProtNLM"/>
    </source>
</evidence>
<dbReference type="InterPro" id="IPR017853">
    <property type="entry name" value="GH"/>
</dbReference>
<comment type="caution">
    <text evidence="1">The sequence shown here is derived from an EMBL/GenBank/DDBJ whole genome shotgun (WGS) entry which is preliminary data.</text>
</comment>
<accession>A0A9W6LXZ7</accession>
<proteinExistence type="predicted"/>
<organism evidence="1 2">
    <name type="scientific">Microbacterium barkeri</name>
    <dbReference type="NCBI Taxonomy" id="33917"/>
    <lineage>
        <taxon>Bacteria</taxon>
        <taxon>Bacillati</taxon>
        <taxon>Actinomycetota</taxon>
        <taxon>Actinomycetes</taxon>
        <taxon>Micrococcales</taxon>
        <taxon>Microbacteriaceae</taxon>
        <taxon>Microbacterium</taxon>
    </lineage>
</organism>
<dbReference type="Proteomes" id="UP001142462">
    <property type="component" value="Unassembled WGS sequence"/>
</dbReference>
<gene>
    <name evidence="1" type="ORF">GCM10017576_31420</name>
</gene>
<dbReference type="EMBL" id="BSEJ01000021">
    <property type="protein sequence ID" value="GLJ63011.1"/>
    <property type="molecule type" value="Genomic_DNA"/>
</dbReference>
<dbReference type="AlphaFoldDB" id="A0A9W6LXZ7"/>
<evidence type="ECO:0000313" key="1">
    <source>
        <dbReference type="EMBL" id="GLJ63011.1"/>
    </source>
</evidence>
<dbReference type="SUPFAM" id="SSF51445">
    <property type="entry name" value="(Trans)glycosidases"/>
    <property type="match status" value="1"/>
</dbReference>
<name>A0A9W6LXZ7_9MICO</name>
<protein>
    <recommendedName>
        <fullName evidence="3">Glycosyl hydrolase family 39</fullName>
    </recommendedName>
</protein>